<comment type="caution">
    <text evidence="1">The sequence shown here is derived from an EMBL/GenBank/DDBJ whole genome shotgun (WGS) entry which is preliminary data.</text>
</comment>
<protein>
    <recommendedName>
        <fullName evidence="3">PASTA domain-containing protein</fullName>
    </recommendedName>
</protein>
<dbReference type="RefSeq" id="WP_132167754.1">
    <property type="nucleotide sequence ID" value="NZ_SMKX01000033.1"/>
</dbReference>
<dbReference type="OrthoDB" id="3826074at2"/>
<dbReference type="EMBL" id="SMKX01000033">
    <property type="protein sequence ID" value="TDD59636.1"/>
    <property type="molecule type" value="Genomic_DNA"/>
</dbReference>
<gene>
    <name evidence="1" type="ORF">E1263_14205</name>
</gene>
<accession>A0A4R4ZND0</accession>
<proteinExistence type="predicted"/>
<dbReference type="AlphaFoldDB" id="A0A4R4ZND0"/>
<organism evidence="1 2">
    <name type="scientific">Kribbella antibiotica</name>
    <dbReference type="NCBI Taxonomy" id="190195"/>
    <lineage>
        <taxon>Bacteria</taxon>
        <taxon>Bacillati</taxon>
        <taxon>Actinomycetota</taxon>
        <taxon>Actinomycetes</taxon>
        <taxon>Propionibacteriales</taxon>
        <taxon>Kribbellaceae</taxon>
        <taxon>Kribbella</taxon>
    </lineage>
</organism>
<name>A0A4R4ZND0_9ACTN</name>
<keyword evidence="2" id="KW-1185">Reference proteome</keyword>
<evidence type="ECO:0000313" key="2">
    <source>
        <dbReference type="Proteomes" id="UP000295124"/>
    </source>
</evidence>
<evidence type="ECO:0008006" key="3">
    <source>
        <dbReference type="Google" id="ProtNLM"/>
    </source>
</evidence>
<evidence type="ECO:0000313" key="1">
    <source>
        <dbReference type="EMBL" id="TDD59636.1"/>
    </source>
</evidence>
<dbReference type="Proteomes" id="UP000295124">
    <property type="component" value="Unassembled WGS sequence"/>
</dbReference>
<sequence length="84" mass="9486">MTYLAQDRGSTGVHDPPAGLKIEGMRVGQVRALIEQRGYSVAYYLERTAEDNVRRESVPDNWFVLGSQLVVDKQVVVRAQPKLR</sequence>
<reference evidence="1 2" key="1">
    <citation type="submission" date="2019-03" db="EMBL/GenBank/DDBJ databases">
        <title>Draft genome sequences of novel Actinobacteria.</title>
        <authorList>
            <person name="Sahin N."/>
            <person name="Ay H."/>
            <person name="Saygin H."/>
        </authorList>
    </citation>
    <scope>NUCLEOTIDE SEQUENCE [LARGE SCALE GENOMIC DNA]</scope>
    <source>
        <strain evidence="1 2">JCM 13523</strain>
    </source>
</reference>